<feature type="binding site" evidence="5">
    <location>
        <position position="164"/>
    </location>
    <ligand>
        <name>(2E)-4-hydroxy-3-methylbut-2-enyl diphosphate</name>
        <dbReference type="ChEBI" id="CHEBI:128753"/>
    </ligand>
</feature>
<feature type="binding site" evidence="5">
    <location>
        <position position="224"/>
    </location>
    <ligand>
        <name>isopentenyl diphosphate</name>
        <dbReference type="ChEBI" id="CHEBI:128769"/>
    </ligand>
</feature>
<feature type="binding site" evidence="5">
    <location>
        <position position="74"/>
    </location>
    <ligand>
        <name>isopentenyl diphosphate</name>
        <dbReference type="ChEBI" id="CHEBI:128769"/>
    </ligand>
</feature>
<comment type="pathway">
    <text evidence="5">Isoprenoid biosynthesis; isopentenyl diphosphate biosynthesis via DXP pathway; isopentenyl diphosphate from 1-deoxy-D-xylulose 5-phosphate: step 6/6.</text>
</comment>
<dbReference type="CDD" id="cd13944">
    <property type="entry name" value="lytB_ispH"/>
    <property type="match status" value="1"/>
</dbReference>
<comment type="catalytic activity">
    <reaction evidence="5">
        <text>dimethylallyl diphosphate + 2 oxidized [2Fe-2S]-[ferredoxin] + H2O = (2E)-4-hydroxy-3-methylbut-2-enyl diphosphate + 2 reduced [2Fe-2S]-[ferredoxin] + 2 H(+)</text>
        <dbReference type="Rhea" id="RHEA:24825"/>
        <dbReference type="Rhea" id="RHEA-COMP:10000"/>
        <dbReference type="Rhea" id="RHEA-COMP:10001"/>
        <dbReference type="ChEBI" id="CHEBI:15377"/>
        <dbReference type="ChEBI" id="CHEBI:15378"/>
        <dbReference type="ChEBI" id="CHEBI:33737"/>
        <dbReference type="ChEBI" id="CHEBI:33738"/>
        <dbReference type="ChEBI" id="CHEBI:57623"/>
        <dbReference type="ChEBI" id="CHEBI:128753"/>
        <dbReference type="EC" id="1.17.7.4"/>
    </reaction>
</comment>
<dbReference type="GO" id="GO:0051745">
    <property type="term" value="F:4-hydroxy-3-methylbut-2-enyl diphosphate reductase activity"/>
    <property type="evidence" value="ECO:0007669"/>
    <property type="project" value="UniProtKB-UniRule"/>
</dbReference>
<dbReference type="EMBL" id="SJPU01000002">
    <property type="protein sequence ID" value="TWU16015.1"/>
    <property type="molecule type" value="Genomic_DNA"/>
</dbReference>
<feature type="active site" description="Proton donor" evidence="5">
    <location>
        <position position="126"/>
    </location>
</feature>
<keyword evidence="3 5" id="KW-0408">Iron</keyword>
<organism evidence="6 7">
    <name type="scientific">Allorhodopirellula heiligendammensis</name>
    <dbReference type="NCBI Taxonomy" id="2714739"/>
    <lineage>
        <taxon>Bacteria</taxon>
        <taxon>Pseudomonadati</taxon>
        <taxon>Planctomycetota</taxon>
        <taxon>Planctomycetia</taxon>
        <taxon>Pirellulales</taxon>
        <taxon>Pirellulaceae</taxon>
        <taxon>Allorhodopirellula</taxon>
    </lineage>
</organism>
<evidence type="ECO:0000256" key="4">
    <source>
        <dbReference type="ARBA" id="ARBA00023014"/>
    </source>
</evidence>
<feature type="binding site" evidence="5">
    <location>
        <position position="74"/>
    </location>
    <ligand>
        <name>(2E)-4-hydroxy-3-methylbut-2-enyl diphosphate</name>
        <dbReference type="ChEBI" id="CHEBI:128753"/>
    </ligand>
</feature>
<feature type="binding site" evidence="5">
    <location>
        <position position="96"/>
    </location>
    <ligand>
        <name>[4Fe-4S] cluster</name>
        <dbReference type="ChEBI" id="CHEBI:49883"/>
    </ligand>
</feature>
<feature type="binding site" evidence="5">
    <location>
        <position position="124"/>
    </location>
    <ligand>
        <name>(2E)-4-hydroxy-3-methylbut-2-enyl diphosphate</name>
        <dbReference type="ChEBI" id="CHEBI:128753"/>
    </ligand>
</feature>
<evidence type="ECO:0000256" key="2">
    <source>
        <dbReference type="ARBA" id="ARBA00022723"/>
    </source>
</evidence>
<feature type="binding site" evidence="5">
    <location>
        <position position="266"/>
    </location>
    <ligand>
        <name>dimethylallyl diphosphate</name>
        <dbReference type="ChEBI" id="CHEBI:57623"/>
    </ligand>
</feature>
<feature type="binding site" evidence="5">
    <location>
        <position position="12"/>
    </location>
    <ligand>
        <name>[4Fe-4S] cluster</name>
        <dbReference type="ChEBI" id="CHEBI:49883"/>
    </ligand>
</feature>
<dbReference type="Gene3D" id="3.40.50.11270">
    <property type="match status" value="1"/>
</dbReference>
<evidence type="ECO:0000256" key="5">
    <source>
        <dbReference type="HAMAP-Rule" id="MF_00191"/>
    </source>
</evidence>
<protein>
    <recommendedName>
        <fullName evidence="5">4-hydroxy-3-methylbut-2-enyl diphosphate reductase</fullName>
        <shortName evidence="5">HMBPP reductase</shortName>
        <ecNumber evidence="5">1.17.7.4</ecNumber>
    </recommendedName>
</protein>
<feature type="binding site" evidence="5">
    <location>
        <position position="223"/>
    </location>
    <ligand>
        <name>dimethylallyl diphosphate</name>
        <dbReference type="ChEBI" id="CHEBI:57623"/>
    </ligand>
</feature>
<dbReference type="NCBIfam" id="NF002190">
    <property type="entry name" value="PRK01045.1-4"/>
    <property type="match status" value="1"/>
</dbReference>
<keyword evidence="4 5" id="KW-0411">Iron-sulfur</keyword>
<feature type="binding site" evidence="5">
    <location>
        <position position="224"/>
    </location>
    <ligand>
        <name>(2E)-4-hydroxy-3-methylbut-2-enyl diphosphate</name>
        <dbReference type="ChEBI" id="CHEBI:128753"/>
    </ligand>
</feature>
<keyword evidence="1 5" id="KW-0004">4Fe-4S</keyword>
<gene>
    <name evidence="5 6" type="primary">ispH</name>
    <name evidence="6" type="ORF">Poly21_32200</name>
</gene>
<evidence type="ECO:0000313" key="6">
    <source>
        <dbReference type="EMBL" id="TWU16015.1"/>
    </source>
</evidence>
<feature type="binding site" evidence="5">
    <location>
        <position position="41"/>
    </location>
    <ligand>
        <name>(2E)-4-hydroxy-3-methylbut-2-enyl diphosphate</name>
        <dbReference type="ChEBI" id="CHEBI:128753"/>
    </ligand>
</feature>
<dbReference type="GO" id="GO:0051539">
    <property type="term" value="F:4 iron, 4 sulfur cluster binding"/>
    <property type="evidence" value="ECO:0007669"/>
    <property type="project" value="UniProtKB-UniRule"/>
</dbReference>
<comment type="function">
    <text evidence="5">Catalyzes the conversion of 1-hydroxy-2-methyl-2-(E)-butenyl 4-diphosphate (HMBPP) into a mixture of isopentenyl diphosphate (IPP) and dimethylallyl diphosphate (DMAPP). Acts in the terminal step of the DOXP/MEP pathway for isoprenoid precursor biosynthesis.</text>
</comment>
<sequence length="316" mass="34833">MKILLAAPRGFCAGVHMAIDSLDLTLKKFGPPVYVYHEIVHNQHVVTAFEGKGAVFVTTIDEVPRGSVLLFSAHGVSPAIREAARNRELFAIDATCPLVTKVHLEAIKYAKAGYTIILIGHEGHDEVLGTMGEAPEAIVLVEDEADVDALEFPAGTELAYLTQTTLSVDDANRVIRRLRERFPEIHSPPKDDICYATQNRQEAVRRLSDEADVVVVLGSQNSSNSQRLRELAAEKGQRAYLIDGPQDLDTDQFEHTDTVLITAGASAPETVVQATIDWLVSIYDATLEQREIRKEDVKFPLPKPLRAYAKELTVNP</sequence>
<keyword evidence="7" id="KW-1185">Reference proteome</keyword>
<dbReference type="Gene3D" id="3.40.1010.20">
    <property type="entry name" value="4-hydroxy-3-methylbut-2-enyl diphosphate reductase, catalytic domain"/>
    <property type="match status" value="2"/>
</dbReference>
<keyword evidence="5" id="KW-0414">Isoprene biosynthesis</keyword>
<keyword evidence="2 5" id="KW-0479">Metal-binding</keyword>
<feature type="binding site" evidence="5">
    <location>
        <position position="266"/>
    </location>
    <ligand>
        <name>(2E)-4-hydroxy-3-methylbut-2-enyl diphosphate</name>
        <dbReference type="ChEBI" id="CHEBI:128753"/>
    </ligand>
</feature>
<dbReference type="AlphaFoldDB" id="A0A5C6BVE8"/>
<dbReference type="PANTHER" id="PTHR30426:SF0">
    <property type="entry name" value="4-HYDROXY-3-METHYLBUT-2-ENYL DIPHOSPHATE REDUCTASE"/>
    <property type="match status" value="1"/>
</dbReference>
<dbReference type="GO" id="GO:0046872">
    <property type="term" value="F:metal ion binding"/>
    <property type="evidence" value="ECO:0007669"/>
    <property type="project" value="UniProtKB-KW"/>
</dbReference>
<feature type="binding site" evidence="5">
    <location>
        <position position="124"/>
    </location>
    <ligand>
        <name>dimethylallyl diphosphate</name>
        <dbReference type="ChEBI" id="CHEBI:57623"/>
    </ligand>
</feature>
<dbReference type="UniPathway" id="UPA00059">
    <property type="reaction ID" value="UER00105"/>
</dbReference>
<feature type="binding site" evidence="5">
    <location>
        <position position="224"/>
    </location>
    <ligand>
        <name>dimethylallyl diphosphate</name>
        <dbReference type="ChEBI" id="CHEBI:57623"/>
    </ligand>
</feature>
<comment type="cofactor">
    <cofactor evidence="5">
        <name>[4Fe-4S] cluster</name>
        <dbReference type="ChEBI" id="CHEBI:49883"/>
    </cofactor>
    <text evidence="5">Binds 1 [4Fe-4S] cluster per subunit.</text>
</comment>
<feature type="binding site" evidence="5">
    <location>
        <position position="194"/>
    </location>
    <ligand>
        <name>[4Fe-4S] cluster</name>
        <dbReference type="ChEBI" id="CHEBI:49883"/>
    </ligand>
</feature>
<reference evidence="6 7" key="1">
    <citation type="journal article" date="2020" name="Antonie Van Leeuwenhoek">
        <title>Rhodopirellula heiligendammensis sp. nov., Rhodopirellula pilleata sp. nov., and Rhodopirellula solitaria sp. nov. isolated from natural or artificial marine surfaces in Northern Germany and California, USA, and emended description of the genus Rhodopirellula.</title>
        <authorList>
            <person name="Kallscheuer N."/>
            <person name="Wiegand S."/>
            <person name="Jogler M."/>
            <person name="Boedeker C."/>
            <person name="Peeters S.H."/>
            <person name="Rast P."/>
            <person name="Heuer A."/>
            <person name="Jetten M.S.M."/>
            <person name="Rohde M."/>
            <person name="Jogler C."/>
        </authorList>
    </citation>
    <scope>NUCLEOTIDE SEQUENCE [LARGE SCALE GENOMIC DNA]</scope>
    <source>
        <strain evidence="6 7">Poly21</strain>
    </source>
</reference>
<dbReference type="NCBIfam" id="TIGR00216">
    <property type="entry name" value="ispH_lytB"/>
    <property type="match status" value="1"/>
</dbReference>
<dbReference type="PANTHER" id="PTHR30426">
    <property type="entry name" value="4-HYDROXY-3-METHYLBUT-2-ENYL DIPHOSPHATE REDUCTASE"/>
    <property type="match status" value="1"/>
</dbReference>
<feature type="binding site" evidence="5">
    <location>
        <position position="41"/>
    </location>
    <ligand>
        <name>dimethylallyl diphosphate</name>
        <dbReference type="ChEBI" id="CHEBI:57623"/>
    </ligand>
</feature>
<dbReference type="OrthoDB" id="9777362at2"/>
<feature type="binding site" evidence="5">
    <location>
        <position position="266"/>
    </location>
    <ligand>
        <name>isopentenyl diphosphate</name>
        <dbReference type="ChEBI" id="CHEBI:128769"/>
    </ligand>
</feature>
<feature type="binding site" evidence="5">
    <location>
        <position position="222"/>
    </location>
    <ligand>
        <name>(2E)-4-hydroxy-3-methylbut-2-enyl diphosphate</name>
        <dbReference type="ChEBI" id="CHEBI:128753"/>
    </ligand>
</feature>
<dbReference type="Proteomes" id="UP000319908">
    <property type="component" value="Unassembled WGS sequence"/>
</dbReference>
<comment type="similarity">
    <text evidence="5">Belongs to the IspH family.</text>
</comment>
<feature type="binding site" evidence="5">
    <location>
        <position position="223"/>
    </location>
    <ligand>
        <name>isopentenyl diphosphate</name>
        <dbReference type="ChEBI" id="CHEBI:128769"/>
    </ligand>
</feature>
<evidence type="ECO:0000256" key="3">
    <source>
        <dbReference type="ARBA" id="ARBA00023004"/>
    </source>
</evidence>
<dbReference type="EC" id="1.17.7.4" evidence="5"/>
<comment type="catalytic activity">
    <reaction evidence="5">
        <text>isopentenyl diphosphate + 2 oxidized [2Fe-2S]-[ferredoxin] + H2O = (2E)-4-hydroxy-3-methylbut-2-enyl diphosphate + 2 reduced [2Fe-2S]-[ferredoxin] + 2 H(+)</text>
        <dbReference type="Rhea" id="RHEA:24488"/>
        <dbReference type="Rhea" id="RHEA-COMP:10000"/>
        <dbReference type="Rhea" id="RHEA-COMP:10001"/>
        <dbReference type="ChEBI" id="CHEBI:15377"/>
        <dbReference type="ChEBI" id="CHEBI:15378"/>
        <dbReference type="ChEBI" id="CHEBI:33737"/>
        <dbReference type="ChEBI" id="CHEBI:33738"/>
        <dbReference type="ChEBI" id="CHEBI:128753"/>
        <dbReference type="ChEBI" id="CHEBI:128769"/>
        <dbReference type="EC" id="1.17.7.4"/>
    </reaction>
</comment>
<dbReference type="GO" id="GO:0019288">
    <property type="term" value="P:isopentenyl diphosphate biosynthetic process, methylerythritol 4-phosphate pathway"/>
    <property type="evidence" value="ECO:0007669"/>
    <property type="project" value="UniProtKB-UniRule"/>
</dbReference>
<comment type="caution">
    <text evidence="6">The sequence shown here is derived from an EMBL/GenBank/DDBJ whole genome shotgun (WGS) entry which is preliminary data.</text>
</comment>
<feature type="binding site" evidence="5">
    <location>
        <position position="124"/>
    </location>
    <ligand>
        <name>isopentenyl diphosphate</name>
        <dbReference type="ChEBI" id="CHEBI:128769"/>
    </ligand>
</feature>
<dbReference type="Pfam" id="PF02401">
    <property type="entry name" value="LYTB"/>
    <property type="match status" value="1"/>
</dbReference>
<feature type="binding site" evidence="5">
    <location>
        <position position="74"/>
    </location>
    <ligand>
        <name>dimethylallyl diphosphate</name>
        <dbReference type="ChEBI" id="CHEBI:57623"/>
    </ligand>
</feature>
<dbReference type="HAMAP" id="MF_00191">
    <property type="entry name" value="IspH"/>
    <property type="match status" value="1"/>
</dbReference>
<feature type="binding site" evidence="5">
    <location>
        <position position="223"/>
    </location>
    <ligand>
        <name>(2E)-4-hydroxy-3-methylbut-2-enyl diphosphate</name>
        <dbReference type="ChEBI" id="CHEBI:128753"/>
    </ligand>
</feature>
<dbReference type="GO" id="GO:0016114">
    <property type="term" value="P:terpenoid biosynthetic process"/>
    <property type="evidence" value="ECO:0007669"/>
    <property type="project" value="UniProtKB-UniRule"/>
</dbReference>
<evidence type="ECO:0000256" key="1">
    <source>
        <dbReference type="ARBA" id="ARBA00022485"/>
    </source>
</evidence>
<comment type="pathway">
    <text evidence="5">Isoprenoid biosynthesis; dimethylallyl diphosphate biosynthesis; dimethylallyl diphosphate from (2E)-4-hydroxy-3-methylbutenyl diphosphate: step 1/1.</text>
</comment>
<dbReference type="RefSeq" id="WP_146407758.1">
    <property type="nucleotide sequence ID" value="NZ_SJPU01000002.1"/>
</dbReference>
<accession>A0A5C6BVE8</accession>
<evidence type="ECO:0000313" key="7">
    <source>
        <dbReference type="Proteomes" id="UP000319908"/>
    </source>
</evidence>
<dbReference type="InterPro" id="IPR003451">
    <property type="entry name" value="LytB/IspH"/>
</dbReference>
<dbReference type="UniPathway" id="UPA00056">
    <property type="reaction ID" value="UER00097"/>
</dbReference>
<dbReference type="GO" id="GO:0050992">
    <property type="term" value="P:dimethylallyl diphosphate biosynthetic process"/>
    <property type="evidence" value="ECO:0007669"/>
    <property type="project" value="UniProtKB-UniRule"/>
</dbReference>
<feature type="binding site" evidence="5">
    <location>
        <position position="222"/>
    </location>
    <ligand>
        <name>isopentenyl diphosphate</name>
        <dbReference type="ChEBI" id="CHEBI:128769"/>
    </ligand>
</feature>
<proteinExistence type="inferred from homology"/>
<name>A0A5C6BVE8_9BACT</name>
<feature type="binding site" evidence="5">
    <location>
        <position position="222"/>
    </location>
    <ligand>
        <name>dimethylallyl diphosphate</name>
        <dbReference type="ChEBI" id="CHEBI:57623"/>
    </ligand>
</feature>
<keyword evidence="5 6" id="KW-0560">Oxidoreductase</keyword>
<feature type="binding site" evidence="5">
    <location>
        <position position="41"/>
    </location>
    <ligand>
        <name>isopentenyl diphosphate</name>
        <dbReference type="ChEBI" id="CHEBI:128769"/>
    </ligand>
</feature>